<feature type="domain" description="G-protein coupled receptors family 1 profile" evidence="6">
    <location>
        <begin position="1"/>
        <end position="367"/>
    </location>
</feature>
<dbReference type="GO" id="GO:0016020">
    <property type="term" value="C:membrane"/>
    <property type="evidence" value="ECO:0007669"/>
    <property type="project" value="UniProtKB-SubCell"/>
</dbReference>
<dbReference type="Pfam" id="PF10324">
    <property type="entry name" value="7TM_GPCR_Srw"/>
    <property type="match status" value="2"/>
</dbReference>
<keyword evidence="4 5" id="KW-0472">Membrane</keyword>
<comment type="subcellular location">
    <subcellularLocation>
        <location evidence="1">Membrane</location>
    </subcellularLocation>
</comment>
<dbReference type="OrthoDB" id="5835148at2759"/>
<dbReference type="PROSITE" id="PS50262">
    <property type="entry name" value="G_PROTEIN_RECEP_F1_2"/>
    <property type="match status" value="1"/>
</dbReference>
<evidence type="ECO:0000256" key="4">
    <source>
        <dbReference type="ARBA" id="ARBA00023136"/>
    </source>
</evidence>
<dbReference type="EMBL" id="PDUG01000005">
    <property type="protein sequence ID" value="PIC25509.1"/>
    <property type="molecule type" value="Genomic_DNA"/>
</dbReference>
<keyword evidence="3 5" id="KW-1133">Transmembrane helix</keyword>
<reference evidence="8" key="1">
    <citation type="submission" date="2017-10" db="EMBL/GenBank/DDBJ databases">
        <title>Rapid genome shrinkage in a self-fertile nematode reveals novel sperm competition proteins.</title>
        <authorList>
            <person name="Yin D."/>
            <person name="Schwarz E.M."/>
            <person name="Thomas C.G."/>
            <person name="Felde R.L."/>
            <person name="Korf I.F."/>
            <person name="Cutter A.D."/>
            <person name="Schartner C.M."/>
            <person name="Ralston E.J."/>
            <person name="Meyer B.J."/>
            <person name="Haag E.S."/>
        </authorList>
    </citation>
    <scope>NUCLEOTIDE SEQUENCE [LARGE SCALE GENOMIC DNA]</scope>
    <source>
        <strain evidence="8">JU1422</strain>
    </source>
</reference>
<dbReference type="InterPro" id="IPR019427">
    <property type="entry name" value="7TM_GPCR_serpentine_rcpt_Srw"/>
</dbReference>
<feature type="transmembrane region" description="Helical" evidence="5">
    <location>
        <begin position="7"/>
        <end position="26"/>
    </location>
</feature>
<protein>
    <recommendedName>
        <fullName evidence="6">G-protein coupled receptors family 1 profile domain-containing protein</fullName>
    </recommendedName>
</protein>
<dbReference type="PANTHER" id="PTHR47164">
    <property type="entry name" value="SERPENTINE RECEPTOR, CLASS W-RELATED"/>
    <property type="match status" value="1"/>
</dbReference>
<keyword evidence="2 5" id="KW-0812">Transmembrane</keyword>
<evidence type="ECO:0000256" key="1">
    <source>
        <dbReference type="ARBA" id="ARBA00004370"/>
    </source>
</evidence>
<dbReference type="AlphaFoldDB" id="A0A2G5TE37"/>
<dbReference type="STRING" id="1611254.A0A2G5TE37"/>
<keyword evidence="8" id="KW-1185">Reference proteome</keyword>
<sequence>MRTSSINILMSGIAICELFTMLTWVYKYLSLVDLEYPECITANSLIKTYMDVTSWSSQYHFRRTGCWLGILMASVRYVIMSRISDARHSKLAAPKMGYILIGIVFGASMILTMAWQWECQVVENRNFPLVANCAERQDINGNYKFSLTLRPFANLGHYVIVRTYFILDATVSNFIPCIAFPTLTILLFRQVQRINETRETIRRNSTTTEDNDEKYVLTREVPEVNPRFFLDIGGKKCPVAGLVQNEEYKRPIGSVTASVRYKVYLDLSAWTFQDHFRRCSSWLGVLMAIFIPCIAFPCLTVSLIRELRKFNNRVVMNGRKQSVVNGEKNDITTKLIVFMTFAFFIAEAPLGTIYLVKVFSNRDDEIL</sequence>
<feature type="transmembrane region" description="Helical" evidence="5">
    <location>
        <begin position="60"/>
        <end position="79"/>
    </location>
</feature>
<feature type="transmembrane region" description="Helical" evidence="5">
    <location>
        <begin position="335"/>
        <end position="356"/>
    </location>
</feature>
<accession>A0A2G5TE37</accession>
<feature type="transmembrane region" description="Helical" evidence="5">
    <location>
        <begin position="164"/>
        <end position="188"/>
    </location>
</feature>
<evidence type="ECO:0000313" key="7">
    <source>
        <dbReference type="EMBL" id="PIC25509.1"/>
    </source>
</evidence>
<dbReference type="Gene3D" id="1.20.1070.10">
    <property type="entry name" value="Rhodopsin 7-helix transmembrane proteins"/>
    <property type="match status" value="2"/>
</dbReference>
<evidence type="ECO:0000256" key="3">
    <source>
        <dbReference type="ARBA" id="ARBA00022989"/>
    </source>
</evidence>
<dbReference type="Proteomes" id="UP000230233">
    <property type="component" value="Chromosome V"/>
</dbReference>
<dbReference type="SUPFAM" id="SSF81321">
    <property type="entry name" value="Family A G protein-coupled receptor-like"/>
    <property type="match status" value="2"/>
</dbReference>
<evidence type="ECO:0000256" key="2">
    <source>
        <dbReference type="ARBA" id="ARBA00022692"/>
    </source>
</evidence>
<name>A0A2G5TE37_9PELO</name>
<gene>
    <name evidence="7" type="primary">Cnig_chr_V.g18411</name>
    <name evidence="7" type="ORF">B9Z55_018411</name>
</gene>
<comment type="caution">
    <text evidence="7">The sequence shown here is derived from an EMBL/GenBank/DDBJ whole genome shotgun (WGS) entry which is preliminary data.</text>
</comment>
<dbReference type="GO" id="GO:0008528">
    <property type="term" value="F:G protein-coupled peptide receptor activity"/>
    <property type="evidence" value="ECO:0007669"/>
    <property type="project" value="InterPro"/>
</dbReference>
<evidence type="ECO:0000259" key="6">
    <source>
        <dbReference type="PROSITE" id="PS50262"/>
    </source>
</evidence>
<dbReference type="InterPro" id="IPR017452">
    <property type="entry name" value="GPCR_Rhodpsn_7TM"/>
</dbReference>
<evidence type="ECO:0000313" key="8">
    <source>
        <dbReference type="Proteomes" id="UP000230233"/>
    </source>
</evidence>
<feature type="transmembrane region" description="Helical" evidence="5">
    <location>
        <begin position="282"/>
        <end position="304"/>
    </location>
</feature>
<proteinExistence type="predicted"/>
<feature type="transmembrane region" description="Helical" evidence="5">
    <location>
        <begin position="99"/>
        <end position="117"/>
    </location>
</feature>
<evidence type="ECO:0000256" key="5">
    <source>
        <dbReference type="SAM" id="Phobius"/>
    </source>
</evidence>
<organism evidence="7 8">
    <name type="scientific">Caenorhabditis nigoni</name>
    <dbReference type="NCBI Taxonomy" id="1611254"/>
    <lineage>
        <taxon>Eukaryota</taxon>
        <taxon>Metazoa</taxon>
        <taxon>Ecdysozoa</taxon>
        <taxon>Nematoda</taxon>
        <taxon>Chromadorea</taxon>
        <taxon>Rhabditida</taxon>
        <taxon>Rhabditina</taxon>
        <taxon>Rhabditomorpha</taxon>
        <taxon>Rhabditoidea</taxon>
        <taxon>Rhabditidae</taxon>
        <taxon>Peloderinae</taxon>
        <taxon>Caenorhabditis</taxon>
    </lineage>
</organism>
<dbReference type="PANTHER" id="PTHR47164:SF1">
    <property type="entry name" value="G-PROTEIN COUPLED RECEPTORS FAMILY 1 PROFILE DOMAIN-CONTAINING PROTEIN"/>
    <property type="match status" value="1"/>
</dbReference>